<dbReference type="AlphaFoldDB" id="A0A7S1XU31"/>
<reference evidence="10" key="1">
    <citation type="submission" date="2021-01" db="EMBL/GenBank/DDBJ databases">
        <authorList>
            <person name="Corre E."/>
            <person name="Pelletier E."/>
            <person name="Niang G."/>
            <person name="Scheremetjew M."/>
            <person name="Finn R."/>
            <person name="Kale V."/>
            <person name="Holt S."/>
            <person name="Cochrane G."/>
            <person name="Meng A."/>
            <person name="Brown T."/>
            <person name="Cohen L."/>
        </authorList>
    </citation>
    <scope>NUCLEOTIDE SEQUENCE</scope>
    <source>
        <strain evidence="10">CCMP2877</strain>
    </source>
</reference>
<evidence type="ECO:0000256" key="9">
    <source>
        <dbReference type="SAM" id="Phobius"/>
    </source>
</evidence>
<dbReference type="GO" id="GO:0006888">
    <property type="term" value="P:endoplasmic reticulum to Golgi vesicle-mediated transport"/>
    <property type="evidence" value="ECO:0007669"/>
    <property type="project" value="InterPro"/>
</dbReference>
<keyword evidence="4 9" id="KW-0812">Transmembrane</keyword>
<evidence type="ECO:0000256" key="4">
    <source>
        <dbReference type="ARBA" id="ARBA00022692"/>
    </source>
</evidence>
<proteinExistence type="inferred from homology"/>
<gene>
    <name evidence="10" type="ORF">PPAR1163_LOCUS17129</name>
</gene>
<evidence type="ECO:0000256" key="6">
    <source>
        <dbReference type="ARBA" id="ARBA00022989"/>
    </source>
</evidence>
<evidence type="ECO:0000256" key="1">
    <source>
        <dbReference type="ARBA" id="ARBA00004409"/>
    </source>
</evidence>
<dbReference type="PANTHER" id="PTHR21094:SF2">
    <property type="entry name" value="GOLGI SNAP RECEPTOR COMPLEX MEMBER 1"/>
    <property type="match status" value="1"/>
</dbReference>
<sequence length="233" mass="25720">MTEWDRLRGEARKLEMQLEDKVQAYSRLAQRFSARQDSLFGDDVESPMLGTEEEEVMARGIEKLLTDLADCNERMSQVVTSGSRAASAALLKRYREILFDYKSEFRKLSSTIAKKKERADLLSGGGRGGGIGAGGDGGDGVGMRHLYAEQNSINSSMHTAGQTLDQASGARDSLRRQREMLSGAGGTLQDLASQFPAVNQIIESIRRRRTRENVVMGLAISSCVCFTIWYLVL</sequence>
<organism evidence="10">
    <name type="scientific">Phaeomonas parva</name>
    <dbReference type="NCBI Taxonomy" id="124430"/>
    <lineage>
        <taxon>Eukaryota</taxon>
        <taxon>Sar</taxon>
        <taxon>Stramenopiles</taxon>
        <taxon>Ochrophyta</taxon>
        <taxon>Pinguiophyceae</taxon>
        <taxon>Pinguiochrysidales</taxon>
        <taxon>Pinguiochrysidaceae</taxon>
        <taxon>Phaeomonas</taxon>
    </lineage>
</organism>
<dbReference type="GO" id="GO:0031201">
    <property type="term" value="C:SNARE complex"/>
    <property type="evidence" value="ECO:0007669"/>
    <property type="project" value="TreeGrafter"/>
</dbReference>
<evidence type="ECO:0000313" key="10">
    <source>
        <dbReference type="EMBL" id="CAD9258756.1"/>
    </source>
</evidence>
<name>A0A7S1XU31_9STRA</name>
<keyword evidence="8 9" id="KW-0472">Membrane</keyword>
<dbReference type="GO" id="GO:0015031">
    <property type="term" value="P:protein transport"/>
    <property type="evidence" value="ECO:0007669"/>
    <property type="project" value="UniProtKB-KW"/>
</dbReference>
<keyword evidence="3" id="KW-0813">Transport</keyword>
<evidence type="ECO:0000256" key="8">
    <source>
        <dbReference type="ARBA" id="ARBA00023136"/>
    </source>
</evidence>
<dbReference type="InterPro" id="IPR023601">
    <property type="entry name" value="Golgi_SNAP_su1"/>
</dbReference>
<keyword evidence="7" id="KW-0333">Golgi apparatus</keyword>
<dbReference type="GO" id="GO:0000139">
    <property type="term" value="C:Golgi membrane"/>
    <property type="evidence" value="ECO:0007669"/>
    <property type="project" value="UniProtKB-SubCell"/>
</dbReference>
<evidence type="ECO:0000256" key="3">
    <source>
        <dbReference type="ARBA" id="ARBA00022448"/>
    </source>
</evidence>
<dbReference type="GO" id="GO:0005797">
    <property type="term" value="C:Golgi medial cisterna"/>
    <property type="evidence" value="ECO:0007669"/>
    <property type="project" value="TreeGrafter"/>
</dbReference>
<comment type="similarity">
    <text evidence="2">Belongs to the GOSR1 family.</text>
</comment>
<dbReference type="GO" id="GO:0006906">
    <property type="term" value="P:vesicle fusion"/>
    <property type="evidence" value="ECO:0007669"/>
    <property type="project" value="TreeGrafter"/>
</dbReference>
<dbReference type="GO" id="GO:0005801">
    <property type="term" value="C:cis-Golgi network"/>
    <property type="evidence" value="ECO:0007669"/>
    <property type="project" value="InterPro"/>
</dbReference>
<evidence type="ECO:0000256" key="2">
    <source>
        <dbReference type="ARBA" id="ARBA00008473"/>
    </source>
</evidence>
<feature type="transmembrane region" description="Helical" evidence="9">
    <location>
        <begin position="214"/>
        <end position="232"/>
    </location>
</feature>
<dbReference type="PANTHER" id="PTHR21094">
    <property type="entry name" value="GOS-28 SNARE- RELATED"/>
    <property type="match status" value="1"/>
</dbReference>
<protein>
    <recommendedName>
        <fullName evidence="11">Golgi SNAP receptor complex member 1</fullName>
    </recommendedName>
</protein>
<accession>A0A7S1XU31</accession>
<keyword evidence="6 9" id="KW-1133">Transmembrane helix</keyword>
<evidence type="ECO:0000256" key="5">
    <source>
        <dbReference type="ARBA" id="ARBA00022927"/>
    </source>
</evidence>
<dbReference type="GO" id="GO:0048219">
    <property type="term" value="P:inter-Golgi cisterna vesicle-mediated transport"/>
    <property type="evidence" value="ECO:0007669"/>
    <property type="project" value="TreeGrafter"/>
</dbReference>
<dbReference type="GO" id="GO:0005484">
    <property type="term" value="F:SNAP receptor activity"/>
    <property type="evidence" value="ECO:0007669"/>
    <property type="project" value="TreeGrafter"/>
</dbReference>
<comment type="subcellular location">
    <subcellularLocation>
        <location evidence="1">Golgi apparatus membrane</location>
        <topology evidence="1">Single-pass type IV membrane protein</topology>
    </subcellularLocation>
</comment>
<dbReference type="EMBL" id="HBGJ01026876">
    <property type="protein sequence ID" value="CAD9258756.1"/>
    <property type="molecule type" value="Transcribed_RNA"/>
</dbReference>
<dbReference type="Pfam" id="PF12352">
    <property type="entry name" value="V-SNARE_C"/>
    <property type="match status" value="1"/>
</dbReference>
<evidence type="ECO:0000256" key="7">
    <source>
        <dbReference type="ARBA" id="ARBA00023034"/>
    </source>
</evidence>
<evidence type="ECO:0008006" key="11">
    <source>
        <dbReference type="Google" id="ProtNLM"/>
    </source>
</evidence>
<keyword evidence="5" id="KW-0653">Protein transport</keyword>